<dbReference type="GO" id="GO:0005576">
    <property type="term" value="C:extracellular region"/>
    <property type="evidence" value="ECO:0000318"/>
    <property type="project" value="GO_Central"/>
</dbReference>
<name>A0A1S4C8G2_TOBAC</name>
<dbReference type="PROSITE" id="PS51767">
    <property type="entry name" value="PEPTIDASE_A1"/>
    <property type="match status" value="1"/>
</dbReference>
<organism evidence="6 7">
    <name type="scientific">Nicotiana tabacum</name>
    <name type="common">Common tobacco</name>
    <dbReference type="NCBI Taxonomy" id="4097"/>
    <lineage>
        <taxon>Eukaryota</taxon>
        <taxon>Viridiplantae</taxon>
        <taxon>Streptophyta</taxon>
        <taxon>Embryophyta</taxon>
        <taxon>Tracheophyta</taxon>
        <taxon>Spermatophyta</taxon>
        <taxon>Magnoliopsida</taxon>
        <taxon>eudicotyledons</taxon>
        <taxon>Gunneridae</taxon>
        <taxon>Pentapetalae</taxon>
        <taxon>asterids</taxon>
        <taxon>lamiids</taxon>
        <taxon>Solanales</taxon>
        <taxon>Solanaceae</taxon>
        <taxon>Nicotianoideae</taxon>
        <taxon>Nicotianeae</taxon>
        <taxon>Nicotiana</taxon>
    </lineage>
</organism>
<dbReference type="InterPro" id="IPR034161">
    <property type="entry name" value="Pepsin-like_plant"/>
</dbReference>
<dbReference type="Pfam" id="PF14541">
    <property type="entry name" value="TAXi_C"/>
    <property type="match status" value="1"/>
</dbReference>
<accession>A0A1S4C8G2</accession>
<dbReference type="InterPro" id="IPR032799">
    <property type="entry name" value="TAXi_C"/>
</dbReference>
<dbReference type="OrthoDB" id="771136at2759"/>
<evidence type="ECO:0000313" key="7">
    <source>
        <dbReference type="RefSeq" id="XP_016497423.2"/>
    </source>
</evidence>
<dbReference type="RefSeq" id="XP_016497423.2">
    <property type="nucleotide sequence ID" value="XM_016641937.2"/>
</dbReference>
<dbReference type="GO" id="GO:0004190">
    <property type="term" value="F:aspartic-type endopeptidase activity"/>
    <property type="evidence" value="ECO:0000318"/>
    <property type="project" value="GO_Central"/>
</dbReference>
<proteinExistence type="inferred from homology"/>
<dbReference type="PANTHER" id="PTHR47967">
    <property type="entry name" value="OS07G0603500 PROTEIN-RELATED"/>
    <property type="match status" value="1"/>
</dbReference>
<evidence type="ECO:0000256" key="3">
    <source>
        <dbReference type="ARBA" id="ARBA00022750"/>
    </source>
</evidence>
<dbReference type="PaxDb" id="4097-A0A1S4C8G2"/>
<dbReference type="SMR" id="A0A1S4C8G2"/>
<keyword evidence="3" id="KW-0064">Aspartyl protease</keyword>
<protein>
    <submittedName>
        <fullName evidence="7">Aspartic proteinase CDR1-like</fullName>
    </submittedName>
</protein>
<dbReference type="Pfam" id="PF14543">
    <property type="entry name" value="TAXi_N"/>
    <property type="match status" value="1"/>
</dbReference>
<keyword evidence="5" id="KW-0325">Glycoprotein</keyword>
<dbReference type="Proteomes" id="UP000790787">
    <property type="component" value="Chromosome 15"/>
</dbReference>
<dbReference type="STRING" id="4097.A0A1S4C8G2"/>
<keyword evidence="6" id="KW-1185">Reference proteome</keyword>
<sequence>MALKITSNLFSSTLLIITFSFLISLITNLIYSSLRVDGAKTFTIGRGFSIDLIHPSSKLSPLVNHVASADLIPDAFGGSYLLNFSVGTPPQFQLAVADTGSGFIWIQCQPCQCYNQKFPIYAPTNSSTYEEQPCHSPKCSEFAHCEGGICTYYVDYVDKSSSSGEVATETLSLYSSSGEKISFPNILFGCGRNSRSTSRDPGLSGIVGLGFSSFSLVSQIASTFDQRFSFCFVPLAKLDVPSKLSFGDKVDVSGPGTHVTPLLVKPSRPSYYLTLIGLSIGNIRLELLNNSSTTFQVGNIIIDSGTTFTFLPTWLYNQLILVVRQAIHVEPVVDGGSSSTVLCYRALNSTDVPPITMHLLGADLPLSVENIMHPDPQGYQCLAFRPTENEAFFGSVTQTNFLVAYDLENMSVSFKATDCTNMA</sequence>
<dbReference type="RefSeq" id="XP_016497423.1">
    <property type="nucleotide sequence ID" value="XM_016641937.1"/>
</dbReference>
<dbReference type="InterPro" id="IPR032861">
    <property type="entry name" value="TAXi_N"/>
</dbReference>
<dbReference type="InterPro" id="IPR033121">
    <property type="entry name" value="PEPTIDASE_A1"/>
</dbReference>
<comment type="similarity">
    <text evidence="1">Belongs to the peptidase A1 family.</text>
</comment>
<keyword evidence="2" id="KW-0645">Protease</keyword>
<dbReference type="PANTHER" id="PTHR47967:SF74">
    <property type="entry name" value="ASPARTIC PROTEINASE CDR1-LIKE"/>
    <property type="match status" value="1"/>
</dbReference>
<dbReference type="InterPro" id="IPR021109">
    <property type="entry name" value="Peptidase_aspartic_dom_sf"/>
</dbReference>
<dbReference type="CDD" id="cd05476">
    <property type="entry name" value="pepsin_A_like_plant"/>
    <property type="match status" value="1"/>
</dbReference>
<dbReference type="Gene3D" id="2.40.70.10">
    <property type="entry name" value="Acid Proteases"/>
    <property type="match status" value="2"/>
</dbReference>
<dbReference type="KEGG" id="nta:107816238"/>
<evidence type="ECO:0000256" key="4">
    <source>
        <dbReference type="ARBA" id="ARBA00022801"/>
    </source>
</evidence>
<gene>
    <name evidence="7" type="primary">LOC107816238</name>
</gene>
<dbReference type="GO" id="GO:0006508">
    <property type="term" value="P:proteolysis"/>
    <property type="evidence" value="ECO:0007669"/>
    <property type="project" value="UniProtKB-KW"/>
</dbReference>
<reference evidence="6" key="1">
    <citation type="journal article" date="2014" name="Nat. Commun.">
        <title>The tobacco genome sequence and its comparison with those of tomato and potato.</title>
        <authorList>
            <person name="Sierro N."/>
            <person name="Battey J.N."/>
            <person name="Ouadi S."/>
            <person name="Bakaher N."/>
            <person name="Bovet L."/>
            <person name="Willig A."/>
            <person name="Goepfert S."/>
            <person name="Peitsch M.C."/>
            <person name="Ivanov N.V."/>
        </authorList>
    </citation>
    <scope>NUCLEOTIDE SEQUENCE [LARGE SCALE GENOMIC DNA]</scope>
</reference>
<dbReference type="SUPFAM" id="SSF50630">
    <property type="entry name" value="Acid proteases"/>
    <property type="match status" value="1"/>
</dbReference>
<evidence type="ECO:0000256" key="5">
    <source>
        <dbReference type="ARBA" id="ARBA00023180"/>
    </source>
</evidence>
<evidence type="ECO:0000256" key="1">
    <source>
        <dbReference type="ARBA" id="ARBA00007447"/>
    </source>
</evidence>
<evidence type="ECO:0000256" key="2">
    <source>
        <dbReference type="ARBA" id="ARBA00022670"/>
    </source>
</evidence>
<reference evidence="7" key="2">
    <citation type="submission" date="2025-08" db="UniProtKB">
        <authorList>
            <consortium name="RefSeq"/>
        </authorList>
    </citation>
    <scope>IDENTIFICATION</scope>
    <source>
        <tissue evidence="7">Leaf</tissue>
    </source>
</reference>
<dbReference type="InterPro" id="IPR051708">
    <property type="entry name" value="Plant_Aspart_Prot_A1"/>
</dbReference>
<dbReference type="GeneID" id="107816238"/>
<evidence type="ECO:0000313" key="6">
    <source>
        <dbReference type="Proteomes" id="UP000790787"/>
    </source>
</evidence>
<keyword evidence="4" id="KW-0378">Hydrolase</keyword>
<dbReference type="AlphaFoldDB" id="A0A1S4C8G2"/>